<keyword evidence="2" id="KW-0229">DNA integration</keyword>
<evidence type="ECO:0000313" key="5">
    <source>
        <dbReference type="Proteomes" id="UP000254340"/>
    </source>
</evidence>
<reference evidence="4 5" key="1">
    <citation type="submission" date="2018-06" db="EMBL/GenBank/DDBJ databases">
        <authorList>
            <consortium name="Pathogen Informatics"/>
            <person name="Doyle S."/>
        </authorList>
    </citation>
    <scope>NUCLEOTIDE SEQUENCE [LARGE SCALE GENOMIC DNA]</scope>
    <source>
        <strain evidence="4 5">NCTC5047</strain>
    </source>
</reference>
<protein>
    <submittedName>
        <fullName evidence="4">Integrase</fullName>
    </submittedName>
</protein>
<evidence type="ECO:0000256" key="1">
    <source>
        <dbReference type="ARBA" id="ARBA00008857"/>
    </source>
</evidence>
<proteinExistence type="inferred from homology"/>
<evidence type="ECO:0000313" key="4">
    <source>
        <dbReference type="EMBL" id="STT84687.1"/>
    </source>
</evidence>
<dbReference type="Proteomes" id="UP000254340">
    <property type="component" value="Unassembled WGS sequence"/>
</dbReference>
<feature type="domain" description="Tyr recombinase" evidence="3">
    <location>
        <begin position="1"/>
        <end position="63"/>
    </location>
</feature>
<dbReference type="Pfam" id="PF00589">
    <property type="entry name" value="Phage_integrase"/>
    <property type="match status" value="1"/>
</dbReference>
<evidence type="ECO:0000259" key="3">
    <source>
        <dbReference type="Pfam" id="PF00589"/>
    </source>
</evidence>
<dbReference type="GO" id="GO:0003677">
    <property type="term" value="F:DNA binding"/>
    <property type="evidence" value="ECO:0007669"/>
    <property type="project" value="InterPro"/>
</dbReference>
<dbReference type="InterPro" id="IPR050808">
    <property type="entry name" value="Phage_Integrase"/>
</dbReference>
<sequence length="112" mass="12721">MSSQSANAALRRMGYQGVLVSHGLRAIFSTAANEEGFEPDVIEAALAHIDTNEVRRAYNRSNYLEKRIVLMCWWGNLSKQLQQESRWQQVREGLGLYSINPVTEGECCMKNQ</sequence>
<dbReference type="GO" id="GO:0006310">
    <property type="term" value="P:DNA recombination"/>
    <property type="evidence" value="ECO:0007669"/>
    <property type="project" value="InterPro"/>
</dbReference>
<dbReference type="PANTHER" id="PTHR30629">
    <property type="entry name" value="PROPHAGE INTEGRASE"/>
    <property type="match status" value="1"/>
</dbReference>
<dbReference type="InterPro" id="IPR011010">
    <property type="entry name" value="DNA_brk_join_enz"/>
</dbReference>
<dbReference type="EMBL" id="UGLH01000006">
    <property type="protein sequence ID" value="STT84687.1"/>
    <property type="molecule type" value="Genomic_DNA"/>
</dbReference>
<comment type="similarity">
    <text evidence="1">Belongs to the 'phage' integrase family.</text>
</comment>
<dbReference type="InterPro" id="IPR002104">
    <property type="entry name" value="Integrase_catalytic"/>
</dbReference>
<accession>A0A377XN47</accession>
<name>A0A377XN47_KLEPN</name>
<evidence type="ECO:0000256" key="2">
    <source>
        <dbReference type="ARBA" id="ARBA00022908"/>
    </source>
</evidence>
<dbReference type="PANTHER" id="PTHR30629:SF6">
    <property type="entry name" value="PROPHAGE INTEGRASE INTA-RELATED"/>
    <property type="match status" value="1"/>
</dbReference>
<organism evidence="4 5">
    <name type="scientific">Klebsiella pneumoniae</name>
    <dbReference type="NCBI Taxonomy" id="573"/>
    <lineage>
        <taxon>Bacteria</taxon>
        <taxon>Pseudomonadati</taxon>
        <taxon>Pseudomonadota</taxon>
        <taxon>Gammaproteobacteria</taxon>
        <taxon>Enterobacterales</taxon>
        <taxon>Enterobacteriaceae</taxon>
        <taxon>Klebsiella/Raoultella group</taxon>
        <taxon>Klebsiella</taxon>
        <taxon>Klebsiella pneumoniae complex</taxon>
    </lineage>
</organism>
<dbReference type="GO" id="GO:0015074">
    <property type="term" value="P:DNA integration"/>
    <property type="evidence" value="ECO:0007669"/>
    <property type="project" value="UniProtKB-KW"/>
</dbReference>
<dbReference type="AlphaFoldDB" id="A0A377XN47"/>
<dbReference type="SUPFAM" id="SSF56349">
    <property type="entry name" value="DNA breaking-rejoining enzymes"/>
    <property type="match status" value="1"/>
</dbReference>
<gene>
    <name evidence="4" type="primary">intA_3</name>
    <name evidence="4" type="ORF">NCTC5047_05747</name>
</gene>